<protein>
    <recommendedName>
        <fullName evidence="2">Replication factor A C-terminal domain-containing protein</fullName>
    </recommendedName>
</protein>
<dbReference type="AlphaFoldDB" id="A0ABD3ENJ4"/>
<dbReference type="SUPFAM" id="SSF50249">
    <property type="entry name" value="Nucleic acid-binding proteins"/>
    <property type="match status" value="2"/>
</dbReference>
<feature type="region of interest" description="Disordered" evidence="1">
    <location>
        <begin position="440"/>
        <end position="486"/>
    </location>
</feature>
<dbReference type="Proteomes" id="UP001632038">
    <property type="component" value="Unassembled WGS sequence"/>
</dbReference>
<accession>A0ABD3ENJ4</accession>
<feature type="compositionally biased region" description="Polar residues" evidence="1">
    <location>
        <begin position="448"/>
        <end position="460"/>
    </location>
</feature>
<proteinExistence type="predicted"/>
<organism evidence="3 4">
    <name type="scientific">Castilleja foliolosa</name>
    <dbReference type="NCBI Taxonomy" id="1961234"/>
    <lineage>
        <taxon>Eukaryota</taxon>
        <taxon>Viridiplantae</taxon>
        <taxon>Streptophyta</taxon>
        <taxon>Embryophyta</taxon>
        <taxon>Tracheophyta</taxon>
        <taxon>Spermatophyta</taxon>
        <taxon>Magnoliopsida</taxon>
        <taxon>eudicotyledons</taxon>
        <taxon>Gunneridae</taxon>
        <taxon>Pentapetalae</taxon>
        <taxon>asterids</taxon>
        <taxon>lamiids</taxon>
        <taxon>Lamiales</taxon>
        <taxon>Orobanchaceae</taxon>
        <taxon>Pedicularideae</taxon>
        <taxon>Castillejinae</taxon>
        <taxon>Castilleja</taxon>
    </lineage>
</organism>
<name>A0ABD3ENJ4_9LAMI</name>
<comment type="caution">
    <text evidence="3">The sequence shown here is derived from an EMBL/GenBank/DDBJ whole genome shotgun (WGS) entry which is preliminary data.</text>
</comment>
<evidence type="ECO:0000313" key="3">
    <source>
        <dbReference type="EMBL" id="KAL3655756.1"/>
    </source>
</evidence>
<dbReference type="InterPro" id="IPR013955">
    <property type="entry name" value="Rep_factor-A_C"/>
</dbReference>
<feature type="region of interest" description="Disordered" evidence="1">
    <location>
        <begin position="55"/>
        <end position="78"/>
    </location>
</feature>
<dbReference type="PANTHER" id="PTHR47165:SF4">
    <property type="entry name" value="OS03G0429900 PROTEIN"/>
    <property type="match status" value="1"/>
</dbReference>
<feature type="domain" description="Replication factor A C-terminal" evidence="2">
    <location>
        <begin position="309"/>
        <end position="428"/>
    </location>
</feature>
<dbReference type="EMBL" id="JAVIJP010000001">
    <property type="protein sequence ID" value="KAL3655756.1"/>
    <property type="molecule type" value="Genomic_DNA"/>
</dbReference>
<gene>
    <name evidence="3" type="ORF">CASFOL_000152</name>
</gene>
<evidence type="ECO:0000313" key="4">
    <source>
        <dbReference type="Proteomes" id="UP001632038"/>
    </source>
</evidence>
<sequence>MTFQRVRDIKERQKPGTIEVRVIKKWISKGKKEELCYQFIDTLIRLRIPSKVRSQETESTSNCASQEDANEQLKHTRNPWKQQITKSASLGDCIEATADVKHVKYFDSIIQLQSCYTVSGYIATGPRTYMATVDHPASLVIGRKSRFDPATDQSIPSAYFIFATYDMLSGRIKDPRLLTDYIGRVQTSSLRTTSTQKTLRKTLLQDELKKQVEITLWSEKIHLIDDKVKPGDIDAVTSTMVTEHNGRLQLESTYLTTTFINPDMPQTIDYINRPNAVPAIEPTGTNEPTTTLADLKLGSNHTVQNPKNFKCEAKIIHIHENRGWYYVLCSKCSNKLYPEQHNNELNYVCKDDDNITPNFRYCVNATIEDTTGCADTVFFNESIQSILNISCEDMVTKHAETRDPKIVPQLLKSIANTTRLLHLTLKTDGQIVVNNVSDVRSQTEKQTRSSTIGTSTFTPSTPVPKPATSKRPPTETPGSDKSMRHI</sequence>
<evidence type="ECO:0000259" key="2">
    <source>
        <dbReference type="Pfam" id="PF08646"/>
    </source>
</evidence>
<dbReference type="InterPro" id="IPR012340">
    <property type="entry name" value="NA-bd_OB-fold"/>
</dbReference>
<dbReference type="Gene3D" id="2.40.50.140">
    <property type="entry name" value="Nucleic acid-binding proteins"/>
    <property type="match status" value="2"/>
</dbReference>
<keyword evidence="4" id="KW-1185">Reference proteome</keyword>
<feature type="compositionally biased region" description="Polar residues" evidence="1">
    <location>
        <begin position="57"/>
        <end position="67"/>
    </location>
</feature>
<dbReference type="PANTHER" id="PTHR47165">
    <property type="entry name" value="OS03G0429900 PROTEIN"/>
    <property type="match status" value="1"/>
</dbReference>
<evidence type="ECO:0000256" key="1">
    <source>
        <dbReference type="SAM" id="MobiDB-lite"/>
    </source>
</evidence>
<reference evidence="4" key="1">
    <citation type="journal article" date="2024" name="IScience">
        <title>Strigolactones Initiate the Formation of Haustorium-like Structures in Castilleja.</title>
        <authorList>
            <person name="Buerger M."/>
            <person name="Peterson D."/>
            <person name="Chory J."/>
        </authorList>
    </citation>
    <scope>NUCLEOTIDE SEQUENCE [LARGE SCALE GENOMIC DNA]</scope>
</reference>
<dbReference type="Pfam" id="PF08646">
    <property type="entry name" value="Rep_fac-A_C"/>
    <property type="match status" value="1"/>
</dbReference>